<name>A0A4S8REE7_9HELO</name>
<dbReference type="Proteomes" id="UP000308671">
    <property type="component" value="Unassembled WGS sequence"/>
</dbReference>
<gene>
    <name evidence="1" type="ORF">BGAL_0017g00500</name>
</gene>
<reference evidence="1 2" key="1">
    <citation type="submission" date="2017-12" db="EMBL/GenBank/DDBJ databases">
        <title>Comparative genomics of Botrytis spp.</title>
        <authorList>
            <person name="Valero-Jimenez C.A."/>
            <person name="Tapia P."/>
            <person name="Veloso J."/>
            <person name="Silva-Moreno E."/>
            <person name="Staats M."/>
            <person name="Valdes J.H."/>
            <person name="Van Kan J.A.L."/>
        </authorList>
    </citation>
    <scope>NUCLEOTIDE SEQUENCE [LARGE SCALE GENOMIC DNA]</scope>
    <source>
        <strain evidence="1 2">MUCL435</strain>
    </source>
</reference>
<protein>
    <submittedName>
        <fullName evidence="1">Uncharacterized protein</fullName>
    </submittedName>
</protein>
<dbReference type="AlphaFoldDB" id="A0A4S8REE7"/>
<accession>A0A4S8REE7</accession>
<dbReference type="OrthoDB" id="3553206at2759"/>
<evidence type="ECO:0000313" key="2">
    <source>
        <dbReference type="Proteomes" id="UP000308671"/>
    </source>
</evidence>
<proteinExistence type="predicted"/>
<keyword evidence="2" id="KW-1185">Reference proteome</keyword>
<sequence length="163" mass="18904">MATTGSTIMNSANIIPIPKPMSLTWPRASALSLLGQHEIAKYDQKKSLYLHIQRYRGSQDWIKLNVSDYIPLPDTYKFTTRMSLQNAAQRCRKAMFDLIRIHNERAVAHNKARQAQQNEDEEENTGRAQWLSMIAAIKAEHVKSIEKLSQLRAAERMRLRERR</sequence>
<comment type="caution">
    <text evidence="1">The sequence shown here is derived from an EMBL/GenBank/DDBJ whole genome shotgun (WGS) entry which is preliminary data.</text>
</comment>
<organism evidence="1 2">
    <name type="scientific">Botrytis galanthina</name>
    <dbReference type="NCBI Taxonomy" id="278940"/>
    <lineage>
        <taxon>Eukaryota</taxon>
        <taxon>Fungi</taxon>
        <taxon>Dikarya</taxon>
        <taxon>Ascomycota</taxon>
        <taxon>Pezizomycotina</taxon>
        <taxon>Leotiomycetes</taxon>
        <taxon>Helotiales</taxon>
        <taxon>Sclerotiniaceae</taxon>
        <taxon>Botrytis</taxon>
    </lineage>
</organism>
<dbReference type="EMBL" id="PQXL01000017">
    <property type="protein sequence ID" value="THV54955.1"/>
    <property type="molecule type" value="Genomic_DNA"/>
</dbReference>
<evidence type="ECO:0000313" key="1">
    <source>
        <dbReference type="EMBL" id="THV54955.1"/>
    </source>
</evidence>